<accession>A0A9P4PYA8</accession>
<proteinExistence type="predicted"/>
<evidence type="ECO:0000313" key="3">
    <source>
        <dbReference type="Proteomes" id="UP000799764"/>
    </source>
</evidence>
<feature type="compositionally biased region" description="Acidic residues" evidence="1">
    <location>
        <begin position="177"/>
        <end position="201"/>
    </location>
</feature>
<comment type="caution">
    <text evidence="2">The sequence shown here is derived from an EMBL/GenBank/DDBJ whole genome shotgun (WGS) entry which is preliminary data.</text>
</comment>
<dbReference type="AlphaFoldDB" id="A0A9P4PYA8"/>
<dbReference type="Proteomes" id="UP000799764">
    <property type="component" value="Unassembled WGS sequence"/>
</dbReference>
<evidence type="ECO:0000256" key="1">
    <source>
        <dbReference type="SAM" id="MobiDB-lite"/>
    </source>
</evidence>
<feature type="region of interest" description="Disordered" evidence="1">
    <location>
        <begin position="1"/>
        <end position="25"/>
    </location>
</feature>
<feature type="region of interest" description="Disordered" evidence="1">
    <location>
        <begin position="171"/>
        <end position="201"/>
    </location>
</feature>
<name>A0A9P4PYA8_9PLEO</name>
<reference evidence="2" key="1">
    <citation type="journal article" date="2020" name="Stud. Mycol.">
        <title>101 Dothideomycetes genomes: a test case for predicting lifestyles and emergence of pathogens.</title>
        <authorList>
            <person name="Haridas S."/>
            <person name="Albert R."/>
            <person name="Binder M."/>
            <person name="Bloem J."/>
            <person name="Labutti K."/>
            <person name="Salamov A."/>
            <person name="Andreopoulos B."/>
            <person name="Baker S."/>
            <person name="Barry K."/>
            <person name="Bills G."/>
            <person name="Bluhm B."/>
            <person name="Cannon C."/>
            <person name="Castanera R."/>
            <person name="Culley D."/>
            <person name="Daum C."/>
            <person name="Ezra D."/>
            <person name="Gonzalez J."/>
            <person name="Henrissat B."/>
            <person name="Kuo A."/>
            <person name="Liang C."/>
            <person name="Lipzen A."/>
            <person name="Lutzoni F."/>
            <person name="Magnuson J."/>
            <person name="Mondo S."/>
            <person name="Nolan M."/>
            <person name="Ohm R."/>
            <person name="Pangilinan J."/>
            <person name="Park H.-J."/>
            <person name="Ramirez L."/>
            <person name="Alfaro M."/>
            <person name="Sun H."/>
            <person name="Tritt A."/>
            <person name="Yoshinaga Y."/>
            <person name="Zwiers L.-H."/>
            <person name="Turgeon B."/>
            <person name="Goodwin S."/>
            <person name="Spatafora J."/>
            <person name="Crous P."/>
            <person name="Grigoriev I."/>
        </authorList>
    </citation>
    <scope>NUCLEOTIDE SEQUENCE</scope>
    <source>
        <strain evidence="2">CBS 690.94</strain>
    </source>
</reference>
<gene>
    <name evidence="2" type="ORF">P171DRAFT_439603</name>
</gene>
<evidence type="ECO:0000313" key="2">
    <source>
        <dbReference type="EMBL" id="KAF2451076.1"/>
    </source>
</evidence>
<protein>
    <submittedName>
        <fullName evidence="2">Uncharacterized protein</fullName>
    </submittedName>
</protein>
<feature type="compositionally biased region" description="Low complexity" evidence="1">
    <location>
        <begin position="12"/>
        <end position="21"/>
    </location>
</feature>
<dbReference type="OrthoDB" id="10414795at2759"/>
<keyword evidence="3" id="KW-1185">Reference proteome</keyword>
<organism evidence="2 3">
    <name type="scientific">Karstenula rhodostoma CBS 690.94</name>
    <dbReference type="NCBI Taxonomy" id="1392251"/>
    <lineage>
        <taxon>Eukaryota</taxon>
        <taxon>Fungi</taxon>
        <taxon>Dikarya</taxon>
        <taxon>Ascomycota</taxon>
        <taxon>Pezizomycotina</taxon>
        <taxon>Dothideomycetes</taxon>
        <taxon>Pleosporomycetidae</taxon>
        <taxon>Pleosporales</taxon>
        <taxon>Massarineae</taxon>
        <taxon>Didymosphaeriaceae</taxon>
        <taxon>Karstenula</taxon>
    </lineage>
</organism>
<dbReference type="EMBL" id="MU001493">
    <property type="protein sequence ID" value="KAF2451076.1"/>
    <property type="molecule type" value="Genomic_DNA"/>
</dbReference>
<sequence length="201" mass="22396">MRIEEPSGWLETSSTSTLTLTPSPPTPVHVAHAPCGVTNTHRVFHVPSKRYLLRDDHHVERVWDERGAELLEDMVLGPPVDEKEARAIQEEAGFAAFTAKQTEQDRNAALLDALRTDIRRDTHDLSQLQWQLQGVRLRRELVSGLRRMLVGGGDEMVVDALMGWAFPGFKKGAGGEADAEGEDWNEEGGEEESIDGDEEEE</sequence>